<reference evidence="2 3" key="1">
    <citation type="journal article" date="2016" name="Int. J. Syst. Evol. Microbiol.">
        <title>Pontibacter aydingkolensis sp. nov., isolated from soil of a salt lake.</title>
        <authorList>
            <person name="Osman G."/>
            <person name="Zhang T."/>
            <person name="Lou K."/>
            <person name="Gao Y."/>
            <person name="Chang W."/>
            <person name="Lin Q."/>
            <person name="Yang H.M."/>
            <person name="Huo X.D."/>
            <person name="Wang N."/>
        </authorList>
    </citation>
    <scope>NUCLEOTIDE SEQUENCE [LARGE SCALE GENOMIC DNA]</scope>
    <source>
        <strain evidence="2 3">KACC 19255</strain>
    </source>
</reference>
<gene>
    <name evidence="2" type="ORF">K0O23_13020</name>
</gene>
<dbReference type="EMBL" id="JAHYXK010000010">
    <property type="protein sequence ID" value="MBW7467990.1"/>
    <property type="molecule type" value="Genomic_DNA"/>
</dbReference>
<comment type="caution">
    <text evidence="2">The sequence shown here is derived from an EMBL/GenBank/DDBJ whole genome shotgun (WGS) entry which is preliminary data.</text>
</comment>
<feature type="chain" id="PRO_5045954461" evidence="1">
    <location>
        <begin position="23"/>
        <end position="466"/>
    </location>
</feature>
<organism evidence="2 3">
    <name type="scientific">Pontibacter aydingkolensis</name>
    <dbReference type="NCBI Taxonomy" id="1911536"/>
    <lineage>
        <taxon>Bacteria</taxon>
        <taxon>Pseudomonadati</taxon>
        <taxon>Bacteroidota</taxon>
        <taxon>Cytophagia</taxon>
        <taxon>Cytophagales</taxon>
        <taxon>Hymenobacteraceae</taxon>
        <taxon>Pontibacter</taxon>
    </lineage>
</organism>
<evidence type="ECO:0000313" key="2">
    <source>
        <dbReference type="EMBL" id="MBW7467990.1"/>
    </source>
</evidence>
<keyword evidence="3" id="KW-1185">Reference proteome</keyword>
<dbReference type="Gene3D" id="2.40.160.10">
    <property type="entry name" value="Porin"/>
    <property type="match status" value="1"/>
</dbReference>
<sequence length="466" mass="52611">MYTIKISLTLILSVALWGNTIAQTHHTHEEQTEESDTVKVRSIRELFTKGEVEGHIRNYFIATINHKELTDNYANAIGAKIGFRTAPYHGVRLGFAGLFTYNAFSSDLSEADPIARRLPGTELELFDIEDPTNGADLDRLDELYLEYKSEGLFAQAGRISFTSPLINPQDTRMKPYAAQGIQVQVPIKENNRLTLAWLDHFSPRSTVEWFTAGESIGIYGSGVDPQGEPSEYEHHTKTAGVAIAGLQAKPHPRVQTEIWNYFIENISNNLYGKALVEVAPQVSVGVEGLYQNQLGNGGNKEEGKRYFPDQKQWLIGGRLAYEPKDWSFSLNYLHTGNEGRFLFPREWGREQFFATLPRGRMEGTGNADLLALRVVKRWSDQLSVEGAVAKAWMPSVDDHRFNKYGQPSYVGLITDIHYTPQKPVLDGLSFRLLYVGRFSDTSGLALEDMYYKTNFHQINLVTQITF</sequence>
<accession>A0ABS7CW23</accession>
<protein>
    <submittedName>
        <fullName evidence="2">Porin</fullName>
    </submittedName>
</protein>
<dbReference type="InterPro" id="IPR023614">
    <property type="entry name" value="Porin_dom_sf"/>
</dbReference>
<dbReference type="RefSeq" id="WP_219877864.1">
    <property type="nucleotide sequence ID" value="NZ_JAHYXK010000010.1"/>
</dbReference>
<feature type="signal peptide" evidence="1">
    <location>
        <begin position="1"/>
        <end position="22"/>
    </location>
</feature>
<keyword evidence="1" id="KW-0732">Signal</keyword>
<evidence type="ECO:0000256" key="1">
    <source>
        <dbReference type="SAM" id="SignalP"/>
    </source>
</evidence>
<proteinExistence type="predicted"/>
<name>A0ABS7CW23_9BACT</name>
<dbReference type="Proteomes" id="UP000813018">
    <property type="component" value="Unassembled WGS sequence"/>
</dbReference>
<evidence type="ECO:0000313" key="3">
    <source>
        <dbReference type="Proteomes" id="UP000813018"/>
    </source>
</evidence>